<dbReference type="AlphaFoldDB" id="A0A5C8PGI1"/>
<evidence type="ECO:0000256" key="1">
    <source>
        <dbReference type="ARBA" id="ARBA00022603"/>
    </source>
</evidence>
<dbReference type="SUPFAM" id="SSF46785">
    <property type="entry name" value="Winged helix' DNA-binding domain"/>
    <property type="match status" value="1"/>
</dbReference>
<dbReference type="PROSITE" id="PS51683">
    <property type="entry name" value="SAM_OMT_II"/>
    <property type="match status" value="1"/>
</dbReference>
<dbReference type="SUPFAM" id="SSF53335">
    <property type="entry name" value="S-adenosyl-L-methionine-dependent methyltransferases"/>
    <property type="match status" value="1"/>
</dbReference>
<dbReference type="PIRSF" id="PIRSF005739">
    <property type="entry name" value="O-mtase"/>
    <property type="match status" value="1"/>
</dbReference>
<feature type="active site" description="Proton acceptor" evidence="4">
    <location>
        <position position="247"/>
    </location>
</feature>
<dbReference type="RefSeq" id="WP_147849402.1">
    <property type="nucleotide sequence ID" value="NZ_VDUZ01000029.1"/>
</dbReference>
<feature type="domain" description="O-methyltransferase dimerisation" evidence="6">
    <location>
        <begin position="14"/>
        <end position="88"/>
    </location>
</feature>
<dbReference type="InterPro" id="IPR016461">
    <property type="entry name" value="COMT-like"/>
</dbReference>
<dbReference type="Pfam" id="PF08100">
    <property type="entry name" value="Dimerisation"/>
    <property type="match status" value="1"/>
</dbReference>
<proteinExistence type="predicted"/>
<dbReference type="InterPro" id="IPR001077">
    <property type="entry name" value="COMT_C"/>
</dbReference>
<dbReference type="GO" id="GO:0008171">
    <property type="term" value="F:O-methyltransferase activity"/>
    <property type="evidence" value="ECO:0007669"/>
    <property type="project" value="InterPro"/>
</dbReference>
<evidence type="ECO:0000259" key="5">
    <source>
        <dbReference type="Pfam" id="PF00891"/>
    </source>
</evidence>
<protein>
    <submittedName>
        <fullName evidence="7">Methyltransferase</fullName>
    </submittedName>
</protein>
<dbReference type="OrthoDB" id="9766840at2"/>
<keyword evidence="3" id="KW-0949">S-adenosyl-L-methionine</keyword>
<dbReference type="Proteomes" id="UP000321638">
    <property type="component" value="Unassembled WGS sequence"/>
</dbReference>
<dbReference type="InterPro" id="IPR012967">
    <property type="entry name" value="COMT_dimerisation"/>
</dbReference>
<evidence type="ECO:0000313" key="7">
    <source>
        <dbReference type="EMBL" id="TXL72933.1"/>
    </source>
</evidence>
<evidence type="ECO:0000259" key="6">
    <source>
        <dbReference type="Pfam" id="PF08100"/>
    </source>
</evidence>
<dbReference type="PANTHER" id="PTHR43712">
    <property type="entry name" value="PUTATIVE (AFU_ORTHOLOGUE AFUA_4G14580)-RELATED"/>
    <property type="match status" value="1"/>
</dbReference>
<evidence type="ECO:0000256" key="3">
    <source>
        <dbReference type="ARBA" id="ARBA00022691"/>
    </source>
</evidence>
<keyword evidence="1 7" id="KW-0489">Methyltransferase</keyword>
<reference evidence="7 8" key="1">
    <citation type="submission" date="2019-06" db="EMBL/GenBank/DDBJ databases">
        <title>New taxonomy in bacterial strain CC-CFT640, isolated from vineyard.</title>
        <authorList>
            <person name="Lin S.-Y."/>
            <person name="Tsai C.-F."/>
            <person name="Young C.-C."/>
        </authorList>
    </citation>
    <scope>NUCLEOTIDE SEQUENCE [LARGE SCALE GENOMIC DNA]</scope>
    <source>
        <strain evidence="7 8">CC-CFT640</strain>
    </source>
</reference>
<gene>
    <name evidence="7" type="ORF">FHP25_23420</name>
</gene>
<dbReference type="Gene3D" id="1.10.10.10">
    <property type="entry name" value="Winged helix-like DNA-binding domain superfamily/Winged helix DNA-binding domain"/>
    <property type="match status" value="1"/>
</dbReference>
<comment type="caution">
    <text evidence="7">The sequence shown here is derived from an EMBL/GenBank/DDBJ whole genome shotgun (WGS) entry which is preliminary data.</text>
</comment>
<dbReference type="Gene3D" id="1.10.287.1350">
    <property type="match status" value="1"/>
</dbReference>
<organism evidence="7 8">
    <name type="scientific">Vineibacter terrae</name>
    <dbReference type="NCBI Taxonomy" id="2586908"/>
    <lineage>
        <taxon>Bacteria</taxon>
        <taxon>Pseudomonadati</taxon>
        <taxon>Pseudomonadota</taxon>
        <taxon>Alphaproteobacteria</taxon>
        <taxon>Hyphomicrobiales</taxon>
        <taxon>Vineibacter</taxon>
    </lineage>
</organism>
<sequence>MTAQELPPPIALFRMVTGYYVSRAVHAAAALGIADLLAPDPLDHAALAERTGTHAPSLRRVLRLLVGAGVLAEDADGRFSLTAIGTCLRRDVPGSMHAAALLFGGSTQQAWSALQHSVRTGEPAYRHVFGRDAFAHLAEHPEEAAIFDAAMAGFTQMIARAVAATYDFSPFACVADIGGGNGMLLEGILGANPGLHGLLLDLPHVAERARARIASVGLADRCAVAAGDFFTDIPGGADAYMLKHVIHDWDDARATTILRNCHRAMAADGTLLLVEGVYPPLVDQSDAAFAAASNDVNMLVCTGGRQRSEAEFRDLYREAGFRLTRIIPTPARVSVIEGVKL</sequence>
<dbReference type="InterPro" id="IPR036388">
    <property type="entry name" value="WH-like_DNA-bd_sf"/>
</dbReference>
<evidence type="ECO:0000256" key="4">
    <source>
        <dbReference type="PIRSR" id="PIRSR005739-1"/>
    </source>
</evidence>
<evidence type="ECO:0000256" key="2">
    <source>
        <dbReference type="ARBA" id="ARBA00022679"/>
    </source>
</evidence>
<evidence type="ECO:0000313" key="8">
    <source>
        <dbReference type="Proteomes" id="UP000321638"/>
    </source>
</evidence>
<dbReference type="GO" id="GO:0032259">
    <property type="term" value="P:methylation"/>
    <property type="evidence" value="ECO:0007669"/>
    <property type="project" value="UniProtKB-KW"/>
</dbReference>
<keyword evidence="8" id="KW-1185">Reference proteome</keyword>
<dbReference type="GO" id="GO:0046983">
    <property type="term" value="F:protein dimerization activity"/>
    <property type="evidence" value="ECO:0007669"/>
    <property type="project" value="InterPro"/>
</dbReference>
<feature type="domain" description="O-methyltransferase C-terminal" evidence="5">
    <location>
        <begin position="111"/>
        <end position="322"/>
    </location>
</feature>
<accession>A0A5C8PGI1</accession>
<dbReference type="InterPro" id="IPR036390">
    <property type="entry name" value="WH_DNA-bd_sf"/>
</dbReference>
<dbReference type="EMBL" id="VDUZ01000029">
    <property type="protein sequence ID" value="TXL72933.1"/>
    <property type="molecule type" value="Genomic_DNA"/>
</dbReference>
<name>A0A5C8PGI1_9HYPH</name>
<dbReference type="InterPro" id="IPR029063">
    <property type="entry name" value="SAM-dependent_MTases_sf"/>
</dbReference>
<dbReference type="Pfam" id="PF00891">
    <property type="entry name" value="Methyltransf_2"/>
    <property type="match status" value="1"/>
</dbReference>
<dbReference type="PANTHER" id="PTHR43712:SF2">
    <property type="entry name" value="O-METHYLTRANSFERASE CICE"/>
    <property type="match status" value="1"/>
</dbReference>
<keyword evidence="2 7" id="KW-0808">Transferase</keyword>
<dbReference type="Gene3D" id="3.40.50.150">
    <property type="entry name" value="Vaccinia Virus protein VP39"/>
    <property type="match status" value="1"/>
</dbReference>